<proteinExistence type="predicted"/>
<organism evidence="1 2">
    <name type="scientific">Ascaris lumbricoides</name>
    <name type="common">Giant roundworm</name>
    <dbReference type="NCBI Taxonomy" id="6252"/>
    <lineage>
        <taxon>Eukaryota</taxon>
        <taxon>Metazoa</taxon>
        <taxon>Ecdysozoa</taxon>
        <taxon>Nematoda</taxon>
        <taxon>Chromadorea</taxon>
        <taxon>Rhabditida</taxon>
        <taxon>Spirurina</taxon>
        <taxon>Ascaridomorpha</taxon>
        <taxon>Ascaridoidea</taxon>
        <taxon>Ascarididae</taxon>
        <taxon>Ascaris</taxon>
    </lineage>
</organism>
<evidence type="ECO:0000313" key="1">
    <source>
        <dbReference type="Proteomes" id="UP000036681"/>
    </source>
</evidence>
<reference evidence="2" key="1">
    <citation type="submission" date="2017-02" db="UniProtKB">
        <authorList>
            <consortium name="WormBaseParasite"/>
        </authorList>
    </citation>
    <scope>IDENTIFICATION</scope>
</reference>
<evidence type="ECO:0000313" key="2">
    <source>
        <dbReference type="WBParaSite" id="ALUE_0000689001-mRNA-1"/>
    </source>
</evidence>
<sequence>MFSPFKFLQSGFIETFGYFAASGKGPQHESLASDFLSADVATCKPVSFKISGTLRKSLYFGSGVLGLLQLLFDDATCLHAFNSSQEPWDS</sequence>
<dbReference type="Proteomes" id="UP000036681">
    <property type="component" value="Unplaced"/>
</dbReference>
<accession>A0A0M3HVD2</accession>
<name>A0A0M3HVD2_ASCLU</name>
<keyword evidence="1" id="KW-1185">Reference proteome</keyword>
<dbReference type="WBParaSite" id="ALUE_0000689001-mRNA-1">
    <property type="protein sequence ID" value="ALUE_0000689001-mRNA-1"/>
    <property type="gene ID" value="ALUE_0000689001"/>
</dbReference>
<protein>
    <submittedName>
        <fullName evidence="2">COesterase domain-containing protein</fullName>
    </submittedName>
</protein>
<dbReference type="AlphaFoldDB" id="A0A0M3HVD2"/>